<organism evidence="2 3">
    <name type="scientific">Leptothoe spongobia TAU-MAC 1115</name>
    <dbReference type="NCBI Taxonomy" id="1967444"/>
    <lineage>
        <taxon>Bacteria</taxon>
        <taxon>Bacillati</taxon>
        <taxon>Cyanobacteriota</taxon>
        <taxon>Cyanophyceae</taxon>
        <taxon>Nodosilineales</taxon>
        <taxon>Cymatolegaceae</taxon>
        <taxon>Leptothoe</taxon>
        <taxon>Leptothoe spongobia</taxon>
    </lineage>
</organism>
<evidence type="ECO:0000313" key="3">
    <source>
        <dbReference type="Proteomes" id="UP000717364"/>
    </source>
</evidence>
<gene>
    <name evidence="2" type="ORF">IXB50_20220</name>
</gene>
<sequence>VKGYFVFGLASFCNHTEEPNSYVDWVENEVGLWSHLITKKDIKQGEEVTVFYTNIDEYPDADNFV</sequence>
<dbReference type="InterPro" id="IPR046341">
    <property type="entry name" value="SET_dom_sf"/>
</dbReference>
<accession>A0A947DMH0</accession>
<dbReference type="CDD" id="cd08161">
    <property type="entry name" value="SET"/>
    <property type="match status" value="1"/>
</dbReference>
<dbReference type="Proteomes" id="UP000717364">
    <property type="component" value="Unassembled WGS sequence"/>
</dbReference>
<dbReference type="PROSITE" id="PS50280">
    <property type="entry name" value="SET"/>
    <property type="match status" value="1"/>
</dbReference>
<feature type="non-terminal residue" evidence="2">
    <location>
        <position position="1"/>
    </location>
</feature>
<reference evidence="2" key="2">
    <citation type="journal article" date="2021" name="Mar. Drugs">
        <title>Genome Reduction and Secondary Metabolism of the Marine Sponge-Associated Cyanobacterium Leptothoe.</title>
        <authorList>
            <person name="Konstantinou D."/>
            <person name="Popin R.V."/>
            <person name="Fewer D.P."/>
            <person name="Sivonen K."/>
            <person name="Gkelis S."/>
        </authorList>
    </citation>
    <scope>NUCLEOTIDE SEQUENCE</scope>
    <source>
        <strain evidence="2">TAU-MAC 1115</strain>
    </source>
</reference>
<dbReference type="SUPFAM" id="SSF82199">
    <property type="entry name" value="SET domain"/>
    <property type="match status" value="1"/>
</dbReference>
<dbReference type="AlphaFoldDB" id="A0A947DMH0"/>
<protein>
    <submittedName>
        <fullName evidence="2">SET domain-containing protein</fullName>
    </submittedName>
</protein>
<dbReference type="Gene3D" id="2.170.270.10">
    <property type="entry name" value="SET domain"/>
    <property type="match status" value="1"/>
</dbReference>
<proteinExistence type="predicted"/>
<dbReference type="RefSeq" id="WP_215610815.1">
    <property type="nucleotide sequence ID" value="NZ_JADOES010000058.1"/>
</dbReference>
<dbReference type="Pfam" id="PF00856">
    <property type="entry name" value="SET"/>
    <property type="match status" value="1"/>
</dbReference>
<comment type="caution">
    <text evidence="2">The sequence shown here is derived from an EMBL/GenBank/DDBJ whole genome shotgun (WGS) entry which is preliminary data.</text>
</comment>
<keyword evidence="3" id="KW-1185">Reference proteome</keyword>
<evidence type="ECO:0000313" key="2">
    <source>
        <dbReference type="EMBL" id="MBT9317751.1"/>
    </source>
</evidence>
<evidence type="ECO:0000259" key="1">
    <source>
        <dbReference type="PROSITE" id="PS50280"/>
    </source>
</evidence>
<name>A0A947DMH0_9CYAN</name>
<dbReference type="EMBL" id="JADOES010000058">
    <property type="protein sequence ID" value="MBT9317751.1"/>
    <property type="molecule type" value="Genomic_DNA"/>
</dbReference>
<feature type="domain" description="SET" evidence="1">
    <location>
        <begin position="1"/>
        <end position="53"/>
    </location>
</feature>
<dbReference type="InterPro" id="IPR001214">
    <property type="entry name" value="SET_dom"/>
</dbReference>
<reference evidence="2" key="1">
    <citation type="submission" date="2020-11" db="EMBL/GenBank/DDBJ databases">
        <authorList>
            <person name="Konstantinou D."/>
            <person name="Gkelis S."/>
            <person name="Popin R."/>
            <person name="Fewer D."/>
            <person name="Sivonen K."/>
        </authorList>
    </citation>
    <scope>NUCLEOTIDE SEQUENCE</scope>
    <source>
        <strain evidence="2">TAU-MAC 1115</strain>
    </source>
</reference>